<reference evidence="1 2" key="1">
    <citation type="submission" date="2012-07" db="EMBL/GenBank/DDBJ databases">
        <authorList>
            <person name="Durkin A.S."/>
            <person name="McCorrison J."/>
            <person name="Torralba M."/>
            <person name="Gillis M."/>
            <person name="Methe B."/>
            <person name="Sutton G."/>
            <person name="Nelson K.E."/>
        </authorList>
    </citation>
    <scope>NUCLEOTIDE SEQUENCE [LARGE SCALE GENOMIC DNA]</scope>
    <source>
        <strain evidence="1 2">Fnf 1007</strain>
    </source>
</reference>
<protein>
    <submittedName>
        <fullName evidence="1">Uncharacterized protein</fullName>
    </submittedName>
</protein>
<organism evidence="1 2">
    <name type="scientific">Fusobacterium necrophorum subsp. funduliforme Fnf 1007</name>
    <dbReference type="NCBI Taxonomy" id="1161424"/>
    <lineage>
        <taxon>Bacteria</taxon>
        <taxon>Fusobacteriati</taxon>
        <taxon>Fusobacteriota</taxon>
        <taxon>Fusobacteriia</taxon>
        <taxon>Fusobacteriales</taxon>
        <taxon>Fusobacteriaceae</taxon>
        <taxon>Fusobacterium</taxon>
    </lineage>
</organism>
<accession>A0AAN4ATV1</accession>
<name>A0AAN4ATV1_9FUSO</name>
<sequence length="101" mass="12096">MKIIITQEERDKLLQLLGNSDSILRNKLLKAKRERKSSTYKKCKNTERKIRQKLEELICANYRMSNEELIEKLNISRALFYKKYNKQARELRGNCQSQALF</sequence>
<dbReference type="GeneID" id="75075195"/>
<dbReference type="EMBL" id="ALKK01000011">
    <property type="protein sequence ID" value="EJU18800.1"/>
    <property type="molecule type" value="Genomic_DNA"/>
</dbReference>
<dbReference type="AlphaFoldDB" id="A0AAN4ATV1"/>
<comment type="caution">
    <text evidence="1">The sequence shown here is derived from an EMBL/GenBank/DDBJ whole genome shotgun (WGS) entry which is preliminary data.</text>
</comment>
<dbReference type="Proteomes" id="UP000003120">
    <property type="component" value="Unassembled WGS sequence"/>
</dbReference>
<gene>
    <name evidence="1" type="ORF">HMPREF1127_1119</name>
</gene>
<dbReference type="RefSeq" id="WP_005960412.1">
    <property type="nucleotide sequence ID" value="NZ_ALKK01000011.1"/>
</dbReference>
<proteinExistence type="predicted"/>
<evidence type="ECO:0000313" key="2">
    <source>
        <dbReference type="Proteomes" id="UP000003120"/>
    </source>
</evidence>
<evidence type="ECO:0000313" key="1">
    <source>
        <dbReference type="EMBL" id="EJU18800.1"/>
    </source>
</evidence>